<feature type="signal peptide" evidence="3">
    <location>
        <begin position="1"/>
        <end position="22"/>
    </location>
</feature>
<evidence type="ECO:0000256" key="2">
    <source>
        <dbReference type="SAM" id="Phobius"/>
    </source>
</evidence>
<dbReference type="EMBL" id="CP009618">
    <property type="protein sequence ID" value="AIW21123.1"/>
    <property type="molecule type" value="Genomic_DNA"/>
</dbReference>
<evidence type="ECO:0000313" key="5">
    <source>
        <dbReference type="Proteomes" id="UP000030081"/>
    </source>
</evidence>
<evidence type="ECO:0000256" key="3">
    <source>
        <dbReference type="SAM" id="SignalP"/>
    </source>
</evidence>
<dbReference type="KEGG" id="vcy:IX92_19010"/>
<evidence type="ECO:0000313" key="4">
    <source>
        <dbReference type="EMBL" id="AIW21123.1"/>
    </source>
</evidence>
<dbReference type="Proteomes" id="UP000030081">
    <property type="component" value="Chromosome 2"/>
</dbReference>
<name>A0AAN0VYS2_9VIBR</name>
<feature type="coiled-coil region" evidence="1">
    <location>
        <begin position="47"/>
        <end position="88"/>
    </location>
</feature>
<keyword evidence="5" id="KW-1185">Reference proteome</keyword>
<proteinExistence type="predicted"/>
<keyword evidence="2" id="KW-0812">Transmembrane</keyword>
<organism evidence="4 5">
    <name type="scientific">Vibrio coralliilyticus</name>
    <dbReference type="NCBI Taxonomy" id="190893"/>
    <lineage>
        <taxon>Bacteria</taxon>
        <taxon>Pseudomonadati</taxon>
        <taxon>Pseudomonadota</taxon>
        <taxon>Gammaproteobacteria</taxon>
        <taxon>Vibrionales</taxon>
        <taxon>Vibrionaceae</taxon>
        <taxon>Vibrio</taxon>
    </lineage>
</organism>
<feature type="chain" id="PRO_5042976231" evidence="3">
    <location>
        <begin position="23"/>
        <end position="553"/>
    </location>
</feature>
<keyword evidence="2" id="KW-0472">Membrane</keyword>
<gene>
    <name evidence="4" type="ORF">IX92_19010</name>
</gene>
<sequence>MKKHINQFLILMVVALSNVTFASSNPENTTPLKNNASVHNINTADSIKNLNLYIEDLESQNKKLYIEIKKLKAEHSLSKLTVEKLEGNLNAKPSREEFDLLSKTFFERLRTTDDSISLWGILATIIGVLCTLILAAMAFLHFGRINELTKKTEKSVSESRNEAQMAVNAAIAHAGNRAEKIIEEWIKDKGEERLEPIIKQAESRLGKIDGTLESANNKMQSLSEISISDSSIHSPQNHNSDITGFWLKLPSQLDFETIKNTIVKCLDIQADWMAYKVAKSVHIDSFEDEQRLALIHYQIFCYAKVGHYSTVSKIYLTNLDIFLNKDNLIKLERLVNTTYTTHCIVYSLYRSNHYDQARELFNFLLTIILENKFEYNGMAKLLRCIDEFDKSLFQESLAKVNSTYDENSSIHHDLLELNSKNNTEYKKSKTIEKEQLVSTSTSPAQVLTSYINITHHYFVVRNWPALLSEFEEVKSLVNNETKKILFDYYSVILLNRAYALFKVGAKRKAYRIIRHIENSYRSKKNHSPILQLDEFQEIKKHYLKTNKRKSIIL</sequence>
<dbReference type="RefSeq" id="WP_043010115.1">
    <property type="nucleotide sequence ID" value="NZ_CP009618.1"/>
</dbReference>
<reference evidence="4 5" key="1">
    <citation type="submission" date="2014-10" db="EMBL/GenBank/DDBJ databases">
        <title>The Complete Genome Sequence for the Shellfish Pathogen Vibrio coralliilyticus RE98 Isolated from a Shellfish Hatchery.</title>
        <authorList>
            <person name="Richards G.P."/>
            <person name="Bono J.L."/>
            <person name="Watson M.A."/>
            <person name="Needleman D.S."/>
        </authorList>
    </citation>
    <scope>NUCLEOTIDE SEQUENCE [LARGE SCALE GENOMIC DNA]</scope>
    <source>
        <strain evidence="4 5">RE98</strain>
    </source>
</reference>
<accession>A0AAN0VYS2</accession>
<dbReference type="AlphaFoldDB" id="A0AAN0VYS2"/>
<keyword evidence="1" id="KW-0175">Coiled coil</keyword>
<evidence type="ECO:0000256" key="1">
    <source>
        <dbReference type="SAM" id="Coils"/>
    </source>
</evidence>
<keyword evidence="3" id="KW-0732">Signal</keyword>
<feature type="transmembrane region" description="Helical" evidence="2">
    <location>
        <begin position="116"/>
        <end position="142"/>
    </location>
</feature>
<protein>
    <submittedName>
        <fullName evidence="4">Uncharacterized protein</fullName>
    </submittedName>
</protein>
<keyword evidence="2" id="KW-1133">Transmembrane helix</keyword>